<name>A0A1I5DB59_9FIRM</name>
<dbReference type="SUPFAM" id="SSF53850">
    <property type="entry name" value="Periplasmic binding protein-like II"/>
    <property type="match status" value="1"/>
</dbReference>
<gene>
    <name evidence="6" type="ORF">SAMN04489757_105105</name>
</gene>
<evidence type="ECO:0000256" key="3">
    <source>
        <dbReference type="ARBA" id="ARBA00023125"/>
    </source>
</evidence>
<dbReference type="OrthoDB" id="9803714at2"/>
<dbReference type="Pfam" id="PF00126">
    <property type="entry name" value="HTH_1"/>
    <property type="match status" value="1"/>
</dbReference>
<dbReference type="SUPFAM" id="SSF46785">
    <property type="entry name" value="Winged helix' DNA-binding domain"/>
    <property type="match status" value="1"/>
</dbReference>
<dbReference type="AlphaFoldDB" id="A0A1I5DB59"/>
<dbReference type="PANTHER" id="PTHR30346:SF0">
    <property type="entry name" value="HCA OPERON TRANSCRIPTIONAL ACTIVATOR HCAR"/>
    <property type="match status" value="1"/>
</dbReference>
<dbReference type="STRING" id="1527.SAMN04489757_105105"/>
<dbReference type="Gene3D" id="1.10.10.10">
    <property type="entry name" value="Winged helix-like DNA-binding domain superfamily/Winged helix DNA-binding domain"/>
    <property type="match status" value="1"/>
</dbReference>
<dbReference type="RefSeq" id="WP_091684778.1">
    <property type="nucleotide sequence ID" value="NZ_BAABFM010000026.1"/>
</dbReference>
<evidence type="ECO:0000256" key="4">
    <source>
        <dbReference type="ARBA" id="ARBA00023163"/>
    </source>
</evidence>
<dbReference type="Gene3D" id="3.40.190.290">
    <property type="match status" value="1"/>
</dbReference>
<keyword evidence="7" id="KW-1185">Reference proteome</keyword>
<dbReference type="GO" id="GO:0003700">
    <property type="term" value="F:DNA-binding transcription factor activity"/>
    <property type="evidence" value="ECO:0007669"/>
    <property type="project" value="InterPro"/>
</dbReference>
<organism evidence="6 7">
    <name type="scientific">Anaerocolumna aminovalerica</name>
    <dbReference type="NCBI Taxonomy" id="1527"/>
    <lineage>
        <taxon>Bacteria</taxon>
        <taxon>Bacillati</taxon>
        <taxon>Bacillota</taxon>
        <taxon>Clostridia</taxon>
        <taxon>Lachnospirales</taxon>
        <taxon>Lachnospiraceae</taxon>
        <taxon>Anaerocolumna</taxon>
    </lineage>
</organism>
<accession>A0A1I5DB59</accession>
<reference evidence="6 7" key="1">
    <citation type="submission" date="2016-10" db="EMBL/GenBank/DDBJ databases">
        <authorList>
            <person name="de Groot N.N."/>
        </authorList>
    </citation>
    <scope>NUCLEOTIDE SEQUENCE [LARGE SCALE GENOMIC DNA]</scope>
    <source>
        <strain evidence="6 7">DSM 1283</strain>
    </source>
</reference>
<keyword evidence="4" id="KW-0804">Transcription</keyword>
<keyword evidence="2" id="KW-0805">Transcription regulation</keyword>
<proteinExistence type="inferred from homology"/>
<evidence type="ECO:0000256" key="2">
    <source>
        <dbReference type="ARBA" id="ARBA00023015"/>
    </source>
</evidence>
<comment type="similarity">
    <text evidence="1">Belongs to the LysR transcriptional regulatory family.</text>
</comment>
<evidence type="ECO:0000313" key="7">
    <source>
        <dbReference type="Proteomes" id="UP000198806"/>
    </source>
</evidence>
<dbReference type="EMBL" id="FOWD01000005">
    <property type="protein sequence ID" value="SFN96386.1"/>
    <property type="molecule type" value="Genomic_DNA"/>
</dbReference>
<dbReference type="PANTHER" id="PTHR30346">
    <property type="entry name" value="TRANSCRIPTIONAL DUAL REGULATOR HCAR-RELATED"/>
    <property type="match status" value="1"/>
</dbReference>
<feature type="domain" description="HTH lysR-type" evidence="5">
    <location>
        <begin position="1"/>
        <end position="58"/>
    </location>
</feature>
<evidence type="ECO:0000256" key="1">
    <source>
        <dbReference type="ARBA" id="ARBA00009437"/>
    </source>
</evidence>
<dbReference type="PROSITE" id="PS50931">
    <property type="entry name" value="HTH_LYSR"/>
    <property type="match status" value="1"/>
</dbReference>
<dbReference type="InterPro" id="IPR036390">
    <property type="entry name" value="WH_DNA-bd_sf"/>
</dbReference>
<dbReference type="Proteomes" id="UP000198806">
    <property type="component" value="Unassembled WGS sequence"/>
</dbReference>
<sequence>MNTKHLKYVIEVERTCSISQAAENLFMGQPTLSKIIKELEDSLGYAIFERTSRGVSPTQKGQEFLIYARNILQQIEKMEALSETANSNIQNFSISIPRACYITDAIVKFIADLDESRGINVNVQETNSFQVINNITDGSFRLGIIRYQIEYENYFFDYLMEKQLQYEILWEFEHLALMSTNHPLAQCDKIDYEELREFTEISYGETIIPYLMQSNNSRINNNGKTSKHIYIYNWSSQYDILSTIPTTYMWGSPISEKWLTKYNLMQRRCKASGHRYKDVFIYSKDYKLSALEYKFIDKLSEAKNEVAFKEYR</sequence>
<dbReference type="InterPro" id="IPR005119">
    <property type="entry name" value="LysR_subst-bd"/>
</dbReference>
<dbReference type="GO" id="GO:0032993">
    <property type="term" value="C:protein-DNA complex"/>
    <property type="evidence" value="ECO:0007669"/>
    <property type="project" value="TreeGrafter"/>
</dbReference>
<dbReference type="FunFam" id="1.10.10.10:FF:000001">
    <property type="entry name" value="LysR family transcriptional regulator"/>
    <property type="match status" value="1"/>
</dbReference>
<keyword evidence="3 6" id="KW-0238">DNA-binding</keyword>
<dbReference type="PRINTS" id="PR00039">
    <property type="entry name" value="HTHLYSR"/>
</dbReference>
<dbReference type="InterPro" id="IPR036388">
    <property type="entry name" value="WH-like_DNA-bd_sf"/>
</dbReference>
<dbReference type="Pfam" id="PF03466">
    <property type="entry name" value="LysR_substrate"/>
    <property type="match status" value="1"/>
</dbReference>
<protein>
    <submittedName>
        <fullName evidence="6">DNA-binding transcriptional regulator, LysR family</fullName>
    </submittedName>
</protein>
<dbReference type="GO" id="GO:0003677">
    <property type="term" value="F:DNA binding"/>
    <property type="evidence" value="ECO:0007669"/>
    <property type="project" value="UniProtKB-KW"/>
</dbReference>
<dbReference type="InterPro" id="IPR000847">
    <property type="entry name" value="LysR_HTH_N"/>
</dbReference>
<evidence type="ECO:0000259" key="5">
    <source>
        <dbReference type="PROSITE" id="PS50931"/>
    </source>
</evidence>
<evidence type="ECO:0000313" key="6">
    <source>
        <dbReference type="EMBL" id="SFN96386.1"/>
    </source>
</evidence>